<reference evidence="1" key="1">
    <citation type="submission" date="2018-11" db="EMBL/GenBank/DDBJ databases">
        <authorList>
            <consortium name="Pathogen Informatics"/>
        </authorList>
    </citation>
    <scope>NUCLEOTIDE SEQUENCE</scope>
</reference>
<protein>
    <submittedName>
        <fullName evidence="1">Uncharacterized protein</fullName>
    </submittedName>
</protein>
<organism evidence="1 2">
    <name type="scientific">Protopolystoma xenopodis</name>
    <dbReference type="NCBI Taxonomy" id="117903"/>
    <lineage>
        <taxon>Eukaryota</taxon>
        <taxon>Metazoa</taxon>
        <taxon>Spiralia</taxon>
        <taxon>Lophotrochozoa</taxon>
        <taxon>Platyhelminthes</taxon>
        <taxon>Monogenea</taxon>
        <taxon>Polyopisthocotylea</taxon>
        <taxon>Polystomatidea</taxon>
        <taxon>Polystomatidae</taxon>
        <taxon>Protopolystoma</taxon>
    </lineage>
</organism>
<evidence type="ECO:0000313" key="1">
    <source>
        <dbReference type="EMBL" id="VEL10220.1"/>
    </source>
</evidence>
<accession>A0A3S4ZFK6</accession>
<proteinExistence type="predicted"/>
<comment type="caution">
    <text evidence="1">The sequence shown here is derived from an EMBL/GenBank/DDBJ whole genome shotgun (WGS) entry which is preliminary data.</text>
</comment>
<gene>
    <name evidence="1" type="ORF">PXEA_LOCUS3660</name>
</gene>
<dbReference type="EMBL" id="CAAALY010008379">
    <property type="protein sequence ID" value="VEL10220.1"/>
    <property type="molecule type" value="Genomic_DNA"/>
</dbReference>
<evidence type="ECO:0000313" key="2">
    <source>
        <dbReference type="Proteomes" id="UP000784294"/>
    </source>
</evidence>
<sequence length="79" mass="8299">MPPSCTHMSCQRITLRLVGQLIEELIGSGYQHPYCVKSESLYQGSSINLVASSIPAILASGSGTALHAGFNYGALKSVS</sequence>
<name>A0A3S4ZFK6_9PLAT</name>
<keyword evidence="2" id="KW-1185">Reference proteome</keyword>
<dbReference type="Proteomes" id="UP000784294">
    <property type="component" value="Unassembled WGS sequence"/>
</dbReference>
<dbReference type="AlphaFoldDB" id="A0A3S4ZFK6"/>